<evidence type="ECO:0000313" key="2">
    <source>
        <dbReference type="Proteomes" id="UP000548504"/>
    </source>
</evidence>
<dbReference type="RefSeq" id="WP_185656583.1">
    <property type="nucleotide sequence ID" value="NZ_JACLAG010000010.1"/>
</dbReference>
<comment type="caution">
    <text evidence="1">The sequence shown here is derived from an EMBL/GenBank/DDBJ whole genome shotgun (WGS) entry which is preliminary data.</text>
</comment>
<protein>
    <submittedName>
        <fullName evidence="1">Phage tail protein</fullName>
    </submittedName>
</protein>
<dbReference type="Proteomes" id="UP000548504">
    <property type="component" value="Unassembled WGS sequence"/>
</dbReference>
<dbReference type="AlphaFoldDB" id="A0A7X1BVK8"/>
<accession>A0A7X1BVK8</accession>
<gene>
    <name evidence="1" type="ORF">H7I73_24010</name>
</gene>
<reference evidence="1 2" key="1">
    <citation type="submission" date="2020-08" db="EMBL/GenBank/DDBJ databases">
        <title>Emergence and comparative genomics analysis of Citrobacter in Fennec fox imported from North Africa to China.</title>
        <authorList>
            <person name="Zheng B."/>
        </authorList>
    </citation>
    <scope>NUCLEOTIDE SEQUENCE [LARGE SCALE GENOMIC DNA]</scope>
    <source>
        <strain evidence="1 2">FF141</strain>
    </source>
</reference>
<proteinExistence type="predicted"/>
<evidence type="ECO:0000313" key="1">
    <source>
        <dbReference type="EMBL" id="MBC2622708.1"/>
    </source>
</evidence>
<dbReference type="EMBL" id="JACLAG010000010">
    <property type="protein sequence ID" value="MBC2622708.1"/>
    <property type="molecule type" value="Genomic_DNA"/>
</dbReference>
<organism evidence="1 2">
    <name type="scientific">Citrobacter cronae</name>
    <dbReference type="NCBI Taxonomy" id="1748967"/>
    <lineage>
        <taxon>Bacteria</taxon>
        <taxon>Pseudomonadati</taxon>
        <taxon>Pseudomonadota</taxon>
        <taxon>Gammaproteobacteria</taxon>
        <taxon>Enterobacterales</taxon>
        <taxon>Enterobacteriaceae</taxon>
        <taxon>Citrobacter</taxon>
        <taxon>Citrobacter freundii complex</taxon>
    </lineage>
</organism>
<sequence length="306" mass="34470">MKPGWFKNQLTPSKRVSEMYGSLADIIQDIFEEVVEPILSRISARKSFFTMADEDLDTRIGEMGKFFTIRVSDASSKPMLLQQRLDEIHFKGTAQPITQTFYREFNGIPVTWQPLFAPVDVEKYPYGSQLIAENDLNSIGESFGELFMTSRGVISVSIVDLQKLILILGEAKTTEELTEIALNKFKQVVKPLLPLHIVFDGMQLMLKLHIDETPDIGWHAYSTSEMVYSSQDLADIPVLVSVGTEMAPLVAEPTSTVPGGIRRFDHTRHDGAVLDTLYHLDFEAPDPDIVTKLRDREDIGSHKPIE</sequence>
<name>A0A7X1BVK8_9ENTR</name>